<name>A0A4S2LFB9_OPIFE</name>
<proteinExistence type="inferred from homology"/>
<comment type="subcellular location">
    <subcellularLocation>
        <location evidence="2">Cytoplasm</location>
    </subcellularLocation>
    <subcellularLocation>
        <location evidence="1">Nucleus</location>
    </subcellularLocation>
</comment>
<keyword evidence="8" id="KW-0539">Nucleus</keyword>
<comment type="pathway">
    <text evidence="3">tRNA modification; 5-methoxycarbonylmethyl-2-thiouridine-tRNA biosynthesis.</text>
</comment>
<gene>
    <name evidence="9" type="ORF">CRM22_008004</name>
</gene>
<dbReference type="GO" id="GO:0033588">
    <property type="term" value="C:elongator holoenzyme complex"/>
    <property type="evidence" value="ECO:0007669"/>
    <property type="project" value="InterPro"/>
</dbReference>
<keyword evidence="7" id="KW-0819">tRNA processing</keyword>
<evidence type="ECO:0000313" key="10">
    <source>
        <dbReference type="Proteomes" id="UP000308267"/>
    </source>
</evidence>
<keyword evidence="6" id="KW-0963">Cytoplasm</keyword>
<evidence type="ECO:0000313" key="9">
    <source>
        <dbReference type="EMBL" id="TGZ61416.1"/>
    </source>
</evidence>
<sequence>MSLSGSVTPRVATGGKFSAKYSAFFTSTGIPTLDFLIGGGVAAGSIVLIDSDFHGTYTNQLIQLFVAESIASGHSLFYAAKNSLTSVISTLPDVAEESELRNNATDKSDLRIAWRYKTVGNSENQRMSIPNFGHHFDLSKRMNAADRIRDWNLLLQDFTPDSGTPLQGNLTRLLRELRSFSSGKSGNVQRIVLNNLFSTTWGFCSGSCLFDRLTLHFFASLRLLMQNTLQVALITLPPLRLIEAHFEVIEMPMSTPVWSLIPLGPASCFRRSNNLASSVACVTMQTMYFQSLASTAWRQRIHFMKSTMV</sequence>
<dbReference type="GO" id="GO:0005737">
    <property type="term" value="C:cytoplasm"/>
    <property type="evidence" value="ECO:0007669"/>
    <property type="project" value="UniProtKB-SubCell"/>
</dbReference>
<comment type="caution">
    <text evidence="9">The sequence shown here is derived from an EMBL/GenBank/DDBJ whole genome shotgun (WGS) entry which is preliminary data.</text>
</comment>
<accession>A0A4S2LFB9</accession>
<dbReference type="GO" id="GO:0008023">
    <property type="term" value="C:transcription elongation factor complex"/>
    <property type="evidence" value="ECO:0007669"/>
    <property type="project" value="TreeGrafter"/>
</dbReference>
<organism evidence="9 10">
    <name type="scientific">Opisthorchis felineus</name>
    <dbReference type="NCBI Taxonomy" id="147828"/>
    <lineage>
        <taxon>Eukaryota</taxon>
        <taxon>Metazoa</taxon>
        <taxon>Spiralia</taxon>
        <taxon>Lophotrochozoa</taxon>
        <taxon>Platyhelminthes</taxon>
        <taxon>Trematoda</taxon>
        <taxon>Digenea</taxon>
        <taxon>Opisthorchiida</taxon>
        <taxon>Opisthorchiata</taxon>
        <taxon>Opisthorchiidae</taxon>
        <taxon>Opisthorchis</taxon>
    </lineage>
</organism>
<dbReference type="EMBL" id="SJOL01007971">
    <property type="protein sequence ID" value="TGZ61416.1"/>
    <property type="molecule type" value="Genomic_DNA"/>
</dbReference>
<protein>
    <recommendedName>
        <fullName evidence="5">Elongator complex protein 4</fullName>
    </recommendedName>
</protein>
<evidence type="ECO:0000256" key="5">
    <source>
        <dbReference type="ARBA" id="ARBA00020265"/>
    </source>
</evidence>
<evidence type="ECO:0000256" key="8">
    <source>
        <dbReference type="ARBA" id="ARBA00023242"/>
    </source>
</evidence>
<evidence type="ECO:0000256" key="2">
    <source>
        <dbReference type="ARBA" id="ARBA00004496"/>
    </source>
</evidence>
<dbReference type="InterPro" id="IPR027417">
    <property type="entry name" value="P-loop_NTPase"/>
</dbReference>
<evidence type="ECO:0000256" key="3">
    <source>
        <dbReference type="ARBA" id="ARBA00005043"/>
    </source>
</evidence>
<dbReference type="Pfam" id="PF05625">
    <property type="entry name" value="PAXNEB"/>
    <property type="match status" value="1"/>
</dbReference>
<evidence type="ECO:0000256" key="7">
    <source>
        <dbReference type="ARBA" id="ARBA00022694"/>
    </source>
</evidence>
<comment type="similarity">
    <text evidence="4">Belongs to the ELP4 family.</text>
</comment>
<dbReference type="AlphaFoldDB" id="A0A4S2LFB9"/>
<dbReference type="InterPro" id="IPR008728">
    <property type="entry name" value="Elongator_complex_protein_4"/>
</dbReference>
<evidence type="ECO:0000256" key="6">
    <source>
        <dbReference type="ARBA" id="ARBA00022490"/>
    </source>
</evidence>
<dbReference type="UniPathway" id="UPA00988"/>
<dbReference type="Proteomes" id="UP000308267">
    <property type="component" value="Unassembled WGS sequence"/>
</dbReference>
<dbReference type="OrthoDB" id="289162at2759"/>
<dbReference type="GO" id="GO:0002098">
    <property type="term" value="P:tRNA wobble uridine modification"/>
    <property type="evidence" value="ECO:0007669"/>
    <property type="project" value="InterPro"/>
</dbReference>
<evidence type="ECO:0000256" key="4">
    <source>
        <dbReference type="ARBA" id="ARBA00007573"/>
    </source>
</evidence>
<dbReference type="CDD" id="cd19494">
    <property type="entry name" value="Elp4"/>
    <property type="match status" value="1"/>
</dbReference>
<evidence type="ECO:0000256" key="1">
    <source>
        <dbReference type="ARBA" id="ARBA00004123"/>
    </source>
</evidence>
<reference evidence="9 10" key="1">
    <citation type="journal article" date="2019" name="BMC Genomics">
        <title>New insights from Opisthorchis felineus genome: update on genomics of the epidemiologically important liver flukes.</title>
        <authorList>
            <person name="Ershov N.I."/>
            <person name="Mordvinov V.A."/>
            <person name="Prokhortchouk E.B."/>
            <person name="Pakharukova M.Y."/>
            <person name="Gunbin K.V."/>
            <person name="Ustyantsev K."/>
            <person name="Genaev M.A."/>
            <person name="Blinov A.G."/>
            <person name="Mazur A."/>
            <person name="Boulygina E."/>
            <person name="Tsygankova S."/>
            <person name="Khrameeva E."/>
            <person name="Chekanov N."/>
            <person name="Fan G."/>
            <person name="Xiao A."/>
            <person name="Zhang H."/>
            <person name="Xu X."/>
            <person name="Yang H."/>
            <person name="Solovyev V."/>
            <person name="Lee S.M."/>
            <person name="Liu X."/>
            <person name="Afonnikov D.A."/>
            <person name="Skryabin K.G."/>
        </authorList>
    </citation>
    <scope>NUCLEOTIDE SEQUENCE [LARGE SCALE GENOMIC DNA]</scope>
    <source>
        <strain evidence="9">AK-0245</strain>
        <tissue evidence="9">Whole organism</tissue>
    </source>
</reference>
<dbReference type="Gene3D" id="3.40.50.300">
    <property type="entry name" value="P-loop containing nucleotide triphosphate hydrolases"/>
    <property type="match status" value="1"/>
</dbReference>
<dbReference type="PANTHER" id="PTHR12896">
    <property type="entry name" value="PAX6 NEIGHBOR PROTEIN PAXNEB"/>
    <property type="match status" value="1"/>
</dbReference>
<keyword evidence="10" id="KW-1185">Reference proteome</keyword>
<dbReference type="PANTHER" id="PTHR12896:SF1">
    <property type="entry name" value="ELONGATOR COMPLEX PROTEIN 4"/>
    <property type="match status" value="1"/>
</dbReference>